<dbReference type="PANTHER" id="PTHR46211:SF1">
    <property type="entry name" value="GLYCEROPHOSPHODIESTER PHOSPHODIESTERASE, CYTOPLASMIC"/>
    <property type="match status" value="1"/>
</dbReference>
<organism evidence="2 3">
    <name type="scientific">Planococcus glaciei</name>
    <dbReference type="NCBI Taxonomy" id="459472"/>
    <lineage>
        <taxon>Bacteria</taxon>
        <taxon>Bacillati</taxon>
        <taxon>Bacillota</taxon>
        <taxon>Bacilli</taxon>
        <taxon>Bacillales</taxon>
        <taxon>Caryophanaceae</taxon>
        <taxon>Planococcus</taxon>
    </lineage>
</organism>
<gene>
    <name evidence="2" type="ORF">HF394_15535</name>
</gene>
<dbReference type="InterPro" id="IPR030395">
    <property type="entry name" value="GP_PDE_dom"/>
</dbReference>
<reference evidence="3" key="1">
    <citation type="submission" date="2020-06" db="EMBL/GenBank/DDBJ databases">
        <title>Isolation of Planomicrobium glaciei.</title>
        <authorList>
            <person name="Malisova L."/>
            <person name="Safrankova R."/>
            <person name="Jakubu V."/>
            <person name="Spanelova P."/>
        </authorList>
    </citation>
    <scope>NUCLEOTIDE SEQUENCE [LARGE SCALE GENOMIC DNA]</scope>
    <source>
        <strain evidence="3">NRL-ATB46093</strain>
    </source>
</reference>
<dbReference type="Proteomes" id="UP000509222">
    <property type="component" value="Chromosome"/>
</dbReference>
<name>A0A7H8QHJ1_9BACL</name>
<protein>
    <recommendedName>
        <fullName evidence="1">GP-PDE domain-containing protein</fullName>
    </recommendedName>
</protein>
<keyword evidence="3" id="KW-1185">Reference proteome</keyword>
<proteinExistence type="predicted"/>
<dbReference type="Pfam" id="PF03009">
    <property type="entry name" value="GDPD"/>
    <property type="match status" value="1"/>
</dbReference>
<dbReference type="AlphaFoldDB" id="A0A7H8QHJ1"/>
<evidence type="ECO:0000313" key="3">
    <source>
        <dbReference type="Proteomes" id="UP000509222"/>
    </source>
</evidence>
<evidence type="ECO:0000259" key="1">
    <source>
        <dbReference type="PROSITE" id="PS51704"/>
    </source>
</evidence>
<accession>A0A7H8QHJ1</accession>
<dbReference type="GO" id="GO:0008081">
    <property type="term" value="F:phosphoric diester hydrolase activity"/>
    <property type="evidence" value="ECO:0007669"/>
    <property type="project" value="InterPro"/>
</dbReference>
<feature type="domain" description="GP-PDE" evidence="1">
    <location>
        <begin position="4"/>
        <end position="235"/>
    </location>
</feature>
<dbReference type="EMBL" id="CP051177">
    <property type="protein sequence ID" value="QKX52723.1"/>
    <property type="molecule type" value="Genomic_DNA"/>
</dbReference>
<dbReference type="PANTHER" id="PTHR46211">
    <property type="entry name" value="GLYCEROPHOSPHORYL DIESTER PHOSPHODIESTERASE"/>
    <property type="match status" value="1"/>
</dbReference>
<evidence type="ECO:0000313" key="2">
    <source>
        <dbReference type="EMBL" id="QKX52723.1"/>
    </source>
</evidence>
<dbReference type="InterPro" id="IPR017946">
    <property type="entry name" value="PLC-like_Pdiesterase_TIM-brl"/>
</dbReference>
<dbReference type="PROSITE" id="PS51704">
    <property type="entry name" value="GP_PDE"/>
    <property type="match status" value="1"/>
</dbReference>
<dbReference type="Gene3D" id="3.20.20.190">
    <property type="entry name" value="Phosphatidylinositol (PI) phosphodiesterase"/>
    <property type="match status" value="1"/>
</dbReference>
<dbReference type="SUPFAM" id="SSF51695">
    <property type="entry name" value="PLC-like phosphodiesterases"/>
    <property type="match status" value="1"/>
</dbReference>
<dbReference type="GO" id="GO:0006629">
    <property type="term" value="P:lipid metabolic process"/>
    <property type="evidence" value="ECO:0007669"/>
    <property type="project" value="InterPro"/>
</dbReference>
<sequence>MSEVKVYAHRGASKHALENTWDAFQKACELEVGIELDVQITKDGVVVVFHDDNLKRLAGEKRKIEEIDYQYLKEIKIGKRWKRRFSDLEIPLAYEVFQWAKEKNIPLNVEMKNSFAAHPNGPKILAAMLDGLDDFHISSFSPQLLKEMKQLMPTKEMALILKKSVPLETLRRMDWVDSIHLHRKLYSLSFLEALHEMKKTIRVYGLIGSEGAMKRIAPELKGIITDHPERITKKLRLTYDR</sequence>